<evidence type="ECO:0008006" key="2">
    <source>
        <dbReference type="Google" id="ProtNLM"/>
    </source>
</evidence>
<dbReference type="EMBL" id="CP159279">
    <property type="protein sequence ID" value="XCH12721.1"/>
    <property type="molecule type" value="Genomic_DNA"/>
</dbReference>
<name>A0AAU8ESW7_9MICC</name>
<reference evidence="1" key="1">
    <citation type="submission" date="2024-06" db="EMBL/GenBank/DDBJ databases">
        <title>Biodegradation of dimethachlon by Arthrobacter sp. K5: mechanistic insights and ecological implications.</title>
        <authorList>
            <person name="Hu S."/>
            <person name="Lu P."/>
        </authorList>
    </citation>
    <scope>NUCLEOTIDE SEQUENCE</scope>
    <source>
        <strain evidence="1">K5</strain>
    </source>
</reference>
<dbReference type="AlphaFoldDB" id="A0AAU8ESW7"/>
<evidence type="ECO:0000313" key="1">
    <source>
        <dbReference type="EMBL" id="XCH12721.1"/>
    </source>
</evidence>
<proteinExistence type="predicted"/>
<gene>
    <name evidence="1" type="ORF">ABRP34_06995</name>
</gene>
<organism evidence="1">
    <name type="scientific">Arthrobacter sp. K5</name>
    <dbReference type="NCBI Taxonomy" id="2839623"/>
    <lineage>
        <taxon>Bacteria</taxon>
        <taxon>Bacillati</taxon>
        <taxon>Actinomycetota</taxon>
        <taxon>Actinomycetes</taxon>
        <taxon>Micrococcales</taxon>
        <taxon>Micrococcaceae</taxon>
        <taxon>Arthrobacter</taxon>
    </lineage>
</organism>
<accession>A0AAU8ESW7</accession>
<sequence>MGRRWIFDGHIAGIGTASGLRAVVGIWQESPFGPFADAMVQLPSGRRILLAPTGDVAEFIAATYSFEEVRVVDAAAVLAGQTLRVDAGPLVIRAGIGRRALLGALLRTVPRPLAAHTRWLTAVSPLAAVASPGARTFGTAGNGRLEFYGVSDLHHIGSAAVRWEGTDAGTLSPINPPVTFGFSSVPPRPSLARVRTTVVEES</sequence>
<dbReference type="RefSeq" id="WP_353712694.1">
    <property type="nucleotide sequence ID" value="NZ_CP159279.1"/>
</dbReference>
<protein>
    <recommendedName>
        <fullName evidence="2">Hedgehog/Intein (Hint) domain-containing protein</fullName>
    </recommendedName>
</protein>